<proteinExistence type="predicted"/>
<organism evidence="1 3">
    <name type="scientific">Pseudomonas amygdali pv. ulmi</name>
    <dbReference type="NCBI Taxonomy" id="251720"/>
    <lineage>
        <taxon>Bacteria</taxon>
        <taxon>Pseudomonadati</taxon>
        <taxon>Pseudomonadota</taxon>
        <taxon>Gammaproteobacteria</taxon>
        <taxon>Pseudomonadales</taxon>
        <taxon>Pseudomonadaceae</taxon>
        <taxon>Pseudomonas</taxon>
        <taxon>Pseudomonas amygdali</taxon>
    </lineage>
</organism>
<accession>A0A0Q0JM23</accession>
<reference evidence="1 3" key="1">
    <citation type="submission" date="2015-09" db="EMBL/GenBank/DDBJ databases">
        <title>Genome announcement of multiple Pseudomonas syringae strains.</title>
        <authorList>
            <person name="Thakur S."/>
            <person name="Wang P.W."/>
            <person name="Gong Y."/>
            <person name="Weir B.S."/>
            <person name="Guttman D.S."/>
        </authorList>
    </citation>
    <scope>NUCLEOTIDE SEQUENCE [LARGE SCALE GENOMIC DNA]</scope>
    <source>
        <strain evidence="1 3">ICMP3962</strain>
    </source>
</reference>
<evidence type="ECO:0000313" key="1">
    <source>
        <dbReference type="EMBL" id="KPZ15276.1"/>
    </source>
</evidence>
<evidence type="ECO:0000313" key="2">
    <source>
        <dbReference type="EMBL" id="RMR22736.1"/>
    </source>
</evidence>
<dbReference type="EMBL" id="RBRS01000088">
    <property type="protein sequence ID" value="RMR22736.1"/>
    <property type="molecule type" value="Genomic_DNA"/>
</dbReference>
<comment type="caution">
    <text evidence="1">The sequence shown here is derived from an EMBL/GenBank/DDBJ whole genome shotgun (WGS) entry which is preliminary data.</text>
</comment>
<protein>
    <submittedName>
        <fullName evidence="1">Uncharacterized protein</fullName>
    </submittedName>
</protein>
<evidence type="ECO:0000313" key="4">
    <source>
        <dbReference type="Proteomes" id="UP000271097"/>
    </source>
</evidence>
<sequence length="117" mass="13702">MHQEVMCSTAFVTDMNDLRPLEFHHSALGQRNEVGNGHFTDNPSRIAHEHSKRRWFQHPTINLPVHFHVLLWVASACTQRSLRQATPNHSDRPCYLHMSVIPTLFRDSLQRPHRSFK</sequence>
<dbReference type="AlphaFoldDB" id="A0A0Q0JM23"/>
<dbReference type="Proteomes" id="UP000050266">
    <property type="component" value="Unassembled WGS sequence"/>
</dbReference>
<evidence type="ECO:0000313" key="3">
    <source>
        <dbReference type="Proteomes" id="UP000050266"/>
    </source>
</evidence>
<dbReference type="EMBL" id="LJRQ01000108">
    <property type="protein sequence ID" value="KPZ15276.1"/>
    <property type="molecule type" value="Genomic_DNA"/>
</dbReference>
<reference evidence="2 4" key="2">
    <citation type="submission" date="2018-08" db="EMBL/GenBank/DDBJ databases">
        <title>Recombination of ecologically and evolutionarily significant loci maintains genetic cohesion in the Pseudomonas syringae species complex.</title>
        <authorList>
            <person name="Dillon M."/>
            <person name="Thakur S."/>
            <person name="Almeida R.N.D."/>
            <person name="Weir B.S."/>
            <person name="Guttman D.S."/>
        </authorList>
    </citation>
    <scope>NUCLEOTIDE SEQUENCE [LARGE SCALE GENOMIC DNA]</scope>
    <source>
        <strain evidence="2 4">ICMP 5931</strain>
    </source>
</reference>
<name>A0A0Q0JM23_PSEA0</name>
<dbReference type="Proteomes" id="UP000271097">
    <property type="component" value="Unassembled WGS sequence"/>
</dbReference>
<gene>
    <name evidence="1" type="ORF">ALO41_100892</name>
    <name evidence="2" type="ORF">ALP90_100806</name>
</gene>